<dbReference type="Pfam" id="PF04230">
    <property type="entry name" value="PS_pyruv_trans"/>
    <property type="match status" value="1"/>
</dbReference>
<proteinExistence type="predicted"/>
<gene>
    <name evidence="2" type="ORF">CRU78_04595</name>
</gene>
<dbReference type="InterPro" id="IPR007345">
    <property type="entry name" value="Polysacch_pyruvyl_Trfase"/>
</dbReference>
<dbReference type="Proteomes" id="UP000342300">
    <property type="component" value="Unassembled WGS sequence"/>
</dbReference>
<comment type="caution">
    <text evidence="2">The sequence shown here is derived from an EMBL/GenBank/DDBJ whole genome shotgun (WGS) entry which is preliminary data.</text>
</comment>
<accession>A0A6A7RR28</accession>
<protein>
    <recommendedName>
        <fullName evidence="1">Polysaccharide pyruvyl transferase domain-containing protein</fullName>
    </recommendedName>
</protein>
<dbReference type="EMBL" id="PDHS01000097">
    <property type="protein sequence ID" value="MQM29855.1"/>
    <property type="molecule type" value="Genomic_DNA"/>
</dbReference>
<evidence type="ECO:0000313" key="3">
    <source>
        <dbReference type="Proteomes" id="UP000342300"/>
    </source>
</evidence>
<dbReference type="AlphaFoldDB" id="A0A6A7RR28"/>
<evidence type="ECO:0000313" key="2">
    <source>
        <dbReference type="EMBL" id="MQM29855.1"/>
    </source>
</evidence>
<reference evidence="2 3" key="1">
    <citation type="submission" date="2017-09" db="EMBL/GenBank/DDBJ databases">
        <title>Metagenomic Analysis Reveals Denitrifying Candidatus Accumulibacter and Flanking Population as a Source of N2O.</title>
        <authorList>
            <person name="Gao H."/>
            <person name="Mao Y."/>
            <person name="Zhao X."/>
            <person name="Liu W.-T."/>
            <person name="Zhang T."/>
            <person name="Wells G."/>
        </authorList>
    </citation>
    <scope>NUCLEOTIDE SEQUENCE [LARGE SCALE GENOMIC DNA]</scope>
    <source>
        <strain evidence="2">CANDO_2_IC</strain>
    </source>
</reference>
<organism evidence="2 3">
    <name type="scientific">Candidatus Accumulibacter phosphatis</name>
    <dbReference type="NCBI Taxonomy" id="327160"/>
    <lineage>
        <taxon>Bacteria</taxon>
        <taxon>Pseudomonadati</taxon>
        <taxon>Pseudomonadota</taxon>
        <taxon>Betaproteobacteria</taxon>
        <taxon>Candidatus Accumulibacter</taxon>
    </lineage>
</organism>
<evidence type="ECO:0000259" key="1">
    <source>
        <dbReference type="Pfam" id="PF04230"/>
    </source>
</evidence>
<sequence>MAPDMKKSKHILIVGSSGFVLNQVSKNISQCLDIAGANTGNFIFQHAVRKILGDGVRITNIGLGEDLKYLDIQRHFDDIDYVVIPAANHLRASADWTGFNSFLAKISKPMLVFGLGAQAASTDDVDETVGSLQKCPTVVDMCRIFREKAIFVGVRGQFSKAVCEKMGLRNVKATGCPSILLSPNARLGEHLEQSISLLKNSSKHPRMCMVAEAPYSIRSNPNKLSTEQKLFDLVYQEGGSYIQQSGGPETIAFSLGQLDLLAETTSKWLSGIISPRRSVDEVSSYMKAKGRVFYSALDWIEYCKAFDLSIGHRFHGNMATIGADRLGVVISHDSRTSELVDFMHIPTVKPEVFKEEQLTTELIVNAVRFDHEQFDRSRAQIANTWLEVFGSLDVELSSHVSGIANQ</sequence>
<feature type="domain" description="Polysaccharide pyruvyl transferase" evidence="1">
    <location>
        <begin position="67"/>
        <end position="334"/>
    </location>
</feature>
<name>A0A6A7RR28_9PROT</name>